<comment type="caution">
    <text evidence="1">The sequence shown here is derived from an EMBL/GenBank/DDBJ whole genome shotgun (WGS) entry which is preliminary data.</text>
</comment>
<name>A0AAE0Y4V6_9GAST</name>
<evidence type="ECO:0000313" key="1">
    <source>
        <dbReference type="EMBL" id="KAK3732689.1"/>
    </source>
</evidence>
<protein>
    <submittedName>
        <fullName evidence="1">Uncharacterized protein</fullName>
    </submittedName>
</protein>
<dbReference type="AlphaFoldDB" id="A0AAE0Y4V6"/>
<dbReference type="EMBL" id="JAWDGP010006942">
    <property type="protein sequence ID" value="KAK3732689.1"/>
    <property type="molecule type" value="Genomic_DNA"/>
</dbReference>
<feature type="non-terminal residue" evidence="1">
    <location>
        <position position="1"/>
    </location>
</feature>
<organism evidence="1 2">
    <name type="scientific">Elysia crispata</name>
    <name type="common">lettuce slug</name>
    <dbReference type="NCBI Taxonomy" id="231223"/>
    <lineage>
        <taxon>Eukaryota</taxon>
        <taxon>Metazoa</taxon>
        <taxon>Spiralia</taxon>
        <taxon>Lophotrochozoa</taxon>
        <taxon>Mollusca</taxon>
        <taxon>Gastropoda</taxon>
        <taxon>Heterobranchia</taxon>
        <taxon>Euthyneura</taxon>
        <taxon>Panpulmonata</taxon>
        <taxon>Sacoglossa</taxon>
        <taxon>Placobranchoidea</taxon>
        <taxon>Plakobranchidae</taxon>
        <taxon>Elysia</taxon>
    </lineage>
</organism>
<proteinExistence type="predicted"/>
<keyword evidence="2" id="KW-1185">Reference proteome</keyword>
<dbReference type="Proteomes" id="UP001283361">
    <property type="component" value="Unassembled WGS sequence"/>
</dbReference>
<reference evidence="1" key="1">
    <citation type="journal article" date="2023" name="G3 (Bethesda)">
        <title>A reference genome for the long-term kleptoplast-retaining sea slug Elysia crispata morphotype clarki.</title>
        <authorList>
            <person name="Eastman K.E."/>
            <person name="Pendleton A.L."/>
            <person name="Shaikh M.A."/>
            <person name="Suttiyut T."/>
            <person name="Ogas R."/>
            <person name="Tomko P."/>
            <person name="Gavelis G."/>
            <person name="Widhalm J.R."/>
            <person name="Wisecaver J.H."/>
        </authorList>
    </citation>
    <scope>NUCLEOTIDE SEQUENCE</scope>
    <source>
        <strain evidence="1">ECLA1</strain>
    </source>
</reference>
<gene>
    <name evidence="1" type="ORF">RRG08_006080</name>
</gene>
<accession>A0AAE0Y4V6</accession>
<evidence type="ECO:0000313" key="2">
    <source>
        <dbReference type="Proteomes" id="UP001283361"/>
    </source>
</evidence>
<sequence>MALNRDSLRERTWQAVQAADAPTVRRWCQTAPRRSGTRRTTLDEAFYDGPEFSPRMLFSFRDSAK</sequence>